<accession>A0AAX4FXJ0</accession>
<dbReference type="Pfam" id="PF01867">
    <property type="entry name" value="Cas_Cas1"/>
    <property type="match status" value="1"/>
</dbReference>
<keyword evidence="7" id="KW-0238">DNA-binding</keyword>
<evidence type="ECO:0000256" key="1">
    <source>
        <dbReference type="ARBA" id="ARBA00022722"/>
    </source>
</evidence>
<dbReference type="InterPro" id="IPR002729">
    <property type="entry name" value="CRISPR-assoc_Cas1"/>
</dbReference>
<dbReference type="GO" id="GO:0003677">
    <property type="term" value="F:DNA binding"/>
    <property type="evidence" value="ECO:0007669"/>
    <property type="project" value="UniProtKB-KW"/>
</dbReference>
<dbReference type="AlphaFoldDB" id="A0AAX4FXJ0"/>
<dbReference type="InterPro" id="IPR050646">
    <property type="entry name" value="Cas1"/>
</dbReference>
<evidence type="ECO:0000256" key="3">
    <source>
        <dbReference type="ARBA" id="ARBA00022759"/>
    </source>
</evidence>
<keyword evidence="3 9" id="KW-0255">Endonuclease</keyword>
<dbReference type="Gene3D" id="1.20.120.920">
    <property type="entry name" value="CRISPR-associated endonuclease Cas1, C-terminal domain"/>
    <property type="match status" value="1"/>
</dbReference>
<evidence type="ECO:0000256" key="7">
    <source>
        <dbReference type="ARBA" id="ARBA00023125"/>
    </source>
</evidence>
<protein>
    <submittedName>
        <fullName evidence="9">CRISPR-associated endonuclease Cas1</fullName>
    </submittedName>
</protein>
<dbReference type="CDD" id="cd09634">
    <property type="entry name" value="Cas1_I-II-III"/>
    <property type="match status" value="1"/>
</dbReference>
<dbReference type="GO" id="GO:0004519">
    <property type="term" value="F:endonuclease activity"/>
    <property type="evidence" value="ECO:0007669"/>
    <property type="project" value="UniProtKB-KW"/>
</dbReference>
<keyword evidence="2" id="KW-0479">Metal-binding</keyword>
<name>A0AAX4FXJ0_9EURY</name>
<keyword evidence="10" id="KW-1185">Reference proteome</keyword>
<dbReference type="GO" id="GO:0016787">
    <property type="term" value="F:hydrolase activity"/>
    <property type="evidence" value="ECO:0007669"/>
    <property type="project" value="UniProtKB-KW"/>
</dbReference>
<dbReference type="GO" id="GO:0051607">
    <property type="term" value="P:defense response to virus"/>
    <property type="evidence" value="ECO:0007669"/>
    <property type="project" value="UniProtKB-KW"/>
</dbReference>
<keyword evidence="1" id="KW-0540">Nuclease</keyword>
<dbReference type="InterPro" id="IPR042206">
    <property type="entry name" value="CRISPR-assoc_Cas1_C"/>
</dbReference>
<keyword evidence="5" id="KW-0460">Magnesium</keyword>
<proteinExistence type="predicted"/>
<organism evidence="9 10">
    <name type="scientific">Methanoculleus receptaculi</name>
    <dbReference type="NCBI Taxonomy" id="394967"/>
    <lineage>
        <taxon>Archaea</taxon>
        <taxon>Methanobacteriati</taxon>
        <taxon>Methanobacteriota</taxon>
        <taxon>Stenosarchaea group</taxon>
        <taxon>Methanomicrobia</taxon>
        <taxon>Methanomicrobiales</taxon>
        <taxon>Methanomicrobiaceae</taxon>
        <taxon>Methanoculleus</taxon>
    </lineage>
</organism>
<dbReference type="Proteomes" id="UP001305652">
    <property type="component" value="Chromosome"/>
</dbReference>
<keyword evidence="4" id="KW-0378">Hydrolase</keyword>
<sequence length="167" mass="19484">MPGLLRCPERLVIPPDLYRGRRSQHPAEDVFNAYLNYCYGILYNEVERACILAGLDPYIGFLHAERYGKRSFVYDVIEQFRQPVVDRMVITLAVRGRMQREDTDERWYLVGEGRRKAIASTLQRLDEERVIGGRTTSFRSAILENARSIVNYLNEGAVFEPFVYRWG</sequence>
<dbReference type="GO" id="GO:0046872">
    <property type="term" value="F:metal ion binding"/>
    <property type="evidence" value="ECO:0007669"/>
    <property type="project" value="UniProtKB-KW"/>
</dbReference>
<evidence type="ECO:0000256" key="6">
    <source>
        <dbReference type="ARBA" id="ARBA00023118"/>
    </source>
</evidence>
<evidence type="ECO:0000256" key="5">
    <source>
        <dbReference type="ARBA" id="ARBA00022842"/>
    </source>
</evidence>
<dbReference type="KEGG" id="mrc:R6Y96_04280"/>
<reference evidence="9 10" key="1">
    <citation type="submission" date="2023-10" db="EMBL/GenBank/DDBJ databases">
        <title>The complete genome sequence of Methanoculleus receptaculi DSM 18860.</title>
        <authorList>
            <person name="Lai S.-J."/>
            <person name="You Y.-T."/>
            <person name="Chen S.-C."/>
        </authorList>
    </citation>
    <scope>NUCLEOTIDE SEQUENCE [LARGE SCALE GENOMIC DNA]</scope>
    <source>
        <strain evidence="9 10">DSM 18860</strain>
    </source>
</reference>
<evidence type="ECO:0000256" key="4">
    <source>
        <dbReference type="ARBA" id="ARBA00022801"/>
    </source>
</evidence>
<dbReference type="GO" id="GO:0043571">
    <property type="term" value="P:maintenance of CRISPR repeat elements"/>
    <property type="evidence" value="ECO:0007669"/>
    <property type="project" value="InterPro"/>
</dbReference>
<dbReference type="NCBIfam" id="TIGR00287">
    <property type="entry name" value="cas1"/>
    <property type="match status" value="1"/>
</dbReference>
<dbReference type="PANTHER" id="PTHR34353">
    <property type="entry name" value="CRISPR-ASSOCIATED ENDONUCLEASE CAS1 1"/>
    <property type="match status" value="1"/>
</dbReference>
<keyword evidence="6" id="KW-0051">Antiviral defense</keyword>
<evidence type="ECO:0000313" key="9">
    <source>
        <dbReference type="EMBL" id="WOX58661.1"/>
    </source>
</evidence>
<evidence type="ECO:0000256" key="8">
    <source>
        <dbReference type="ARBA" id="ARBA00023211"/>
    </source>
</evidence>
<dbReference type="RefSeq" id="WP_318622484.1">
    <property type="nucleotide sequence ID" value="NZ_CP137642.1"/>
</dbReference>
<dbReference type="EMBL" id="CP137642">
    <property type="protein sequence ID" value="WOX58661.1"/>
    <property type="molecule type" value="Genomic_DNA"/>
</dbReference>
<dbReference type="GeneID" id="85732347"/>
<gene>
    <name evidence="9" type="primary">cas1</name>
    <name evidence="9" type="ORF">R6Y96_04280</name>
</gene>
<keyword evidence="8" id="KW-0464">Manganese</keyword>
<dbReference type="PANTHER" id="PTHR34353:SF2">
    <property type="entry name" value="CRISPR-ASSOCIATED ENDONUCLEASE CAS1 1"/>
    <property type="match status" value="1"/>
</dbReference>
<evidence type="ECO:0000313" key="10">
    <source>
        <dbReference type="Proteomes" id="UP001305652"/>
    </source>
</evidence>
<evidence type="ECO:0000256" key="2">
    <source>
        <dbReference type="ARBA" id="ARBA00022723"/>
    </source>
</evidence>